<keyword evidence="6" id="KW-0675">Receptor</keyword>
<feature type="non-terminal residue" evidence="10">
    <location>
        <position position="1"/>
    </location>
</feature>
<comment type="subcellular location">
    <subcellularLocation>
        <location evidence="1">Membrane</location>
        <topology evidence="1">Multi-pass membrane protein</topology>
    </subcellularLocation>
</comment>
<name>A0ABY7ENU5_MYAAR</name>
<feature type="domain" description="G-protein coupled receptors family 1 profile" evidence="9">
    <location>
        <begin position="1"/>
        <end position="161"/>
    </location>
</feature>
<evidence type="ECO:0000259" key="9">
    <source>
        <dbReference type="PROSITE" id="PS50262"/>
    </source>
</evidence>
<dbReference type="InterPro" id="IPR000276">
    <property type="entry name" value="GPCR_Rhodpsn"/>
</dbReference>
<keyword evidence="5 8" id="KW-0472">Membrane</keyword>
<feature type="transmembrane region" description="Helical" evidence="8">
    <location>
        <begin position="134"/>
        <end position="152"/>
    </location>
</feature>
<keyword evidence="2 8" id="KW-0812">Transmembrane</keyword>
<evidence type="ECO:0000256" key="8">
    <source>
        <dbReference type="SAM" id="Phobius"/>
    </source>
</evidence>
<evidence type="ECO:0000256" key="3">
    <source>
        <dbReference type="ARBA" id="ARBA00022989"/>
    </source>
</evidence>
<dbReference type="InterPro" id="IPR017452">
    <property type="entry name" value="GPCR_Rhodpsn_7TM"/>
</dbReference>
<evidence type="ECO:0000313" key="11">
    <source>
        <dbReference type="Proteomes" id="UP001164746"/>
    </source>
</evidence>
<feature type="transmembrane region" description="Helical" evidence="8">
    <location>
        <begin position="6"/>
        <end position="22"/>
    </location>
</feature>
<evidence type="ECO:0000256" key="5">
    <source>
        <dbReference type="ARBA" id="ARBA00023136"/>
    </source>
</evidence>
<dbReference type="PRINTS" id="PR00237">
    <property type="entry name" value="GPCRRHODOPSN"/>
</dbReference>
<keyword evidence="4" id="KW-0297">G-protein coupled receptor</keyword>
<reference evidence="10" key="1">
    <citation type="submission" date="2022-11" db="EMBL/GenBank/DDBJ databases">
        <title>Centuries of genome instability and evolution in soft-shell clam transmissible cancer (bioRxiv).</title>
        <authorList>
            <person name="Hart S.F.M."/>
            <person name="Yonemitsu M.A."/>
            <person name="Giersch R.M."/>
            <person name="Beal B.F."/>
            <person name="Arriagada G."/>
            <person name="Davis B.W."/>
            <person name="Ostrander E.A."/>
            <person name="Goff S.P."/>
            <person name="Metzger M.J."/>
        </authorList>
    </citation>
    <scope>NUCLEOTIDE SEQUENCE</scope>
    <source>
        <strain evidence="10">MELC-2E11</strain>
        <tissue evidence="10">Siphon/mantle</tissue>
    </source>
</reference>
<evidence type="ECO:0000256" key="4">
    <source>
        <dbReference type="ARBA" id="ARBA00023040"/>
    </source>
</evidence>
<dbReference type="SUPFAM" id="SSF81321">
    <property type="entry name" value="Family A G protein-coupled receptor-like"/>
    <property type="match status" value="1"/>
</dbReference>
<keyword evidence="3 8" id="KW-1133">Transmembrane helix</keyword>
<proteinExistence type="predicted"/>
<feature type="transmembrane region" description="Helical" evidence="8">
    <location>
        <begin position="82"/>
        <end position="107"/>
    </location>
</feature>
<evidence type="ECO:0000256" key="6">
    <source>
        <dbReference type="ARBA" id="ARBA00023170"/>
    </source>
</evidence>
<dbReference type="Proteomes" id="UP001164746">
    <property type="component" value="Chromosome 7"/>
</dbReference>
<protein>
    <submittedName>
        <fullName evidence="10">OPSX-like protein</fullName>
    </submittedName>
</protein>
<evidence type="ECO:0000256" key="1">
    <source>
        <dbReference type="ARBA" id="ARBA00004141"/>
    </source>
</evidence>
<keyword evidence="7" id="KW-0807">Transducer</keyword>
<organism evidence="10 11">
    <name type="scientific">Mya arenaria</name>
    <name type="common">Soft-shell clam</name>
    <dbReference type="NCBI Taxonomy" id="6604"/>
    <lineage>
        <taxon>Eukaryota</taxon>
        <taxon>Metazoa</taxon>
        <taxon>Spiralia</taxon>
        <taxon>Lophotrochozoa</taxon>
        <taxon>Mollusca</taxon>
        <taxon>Bivalvia</taxon>
        <taxon>Autobranchia</taxon>
        <taxon>Heteroconchia</taxon>
        <taxon>Euheterodonta</taxon>
        <taxon>Imparidentia</taxon>
        <taxon>Neoheterodontei</taxon>
        <taxon>Myida</taxon>
        <taxon>Myoidea</taxon>
        <taxon>Myidae</taxon>
        <taxon>Mya</taxon>
    </lineage>
</organism>
<dbReference type="Gene3D" id="1.20.1070.10">
    <property type="entry name" value="Rhodopsin 7-helix transmembrane proteins"/>
    <property type="match status" value="1"/>
</dbReference>
<keyword evidence="11" id="KW-1185">Reference proteome</keyword>
<evidence type="ECO:0000256" key="2">
    <source>
        <dbReference type="ARBA" id="ARBA00022692"/>
    </source>
</evidence>
<evidence type="ECO:0000256" key="7">
    <source>
        <dbReference type="ARBA" id="ARBA00023224"/>
    </source>
</evidence>
<accession>A0ABY7ENU5</accession>
<dbReference type="PANTHER" id="PTHR24240">
    <property type="entry name" value="OPSIN"/>
    <property type="match status" value="1"/>
</dbReference>
<gene>
    <name evidence="10" type="ORF">MAR_035577</name>
</gene>
<feature type="transmembrane region" description="Helical" evidence="8">
    <location>
        <begin position="34"/>
        <end position="51"/>
    </location>
</feature>
<dbReference type="InterPro" id="IPR050125">
    <property type="entry name" value="GPCR_opsins"/>
</dbReference>
<dbReference type="PROSITE" id="PS50262">
    <property type="entry name" value="G_PROTEIN_RECEP_F1_2"/>
    <property type="match status" value="1"/>
</dbReference>
<evidence type="ECO:0000313" key="10">
    <source>
        <dbReference type="EMBL" id="WAR10501.1"/>
    </source>
</evidence>
<dbReference type="Pfam" id="PF00001">
    <property type="entry name" value="7tm_1"/>
    <property type="match status" value="1"/>
</dbReference>
<sequence length="229" mass="25881">MFGITQISLLAAIAFDRFVIIVKPRGFAFSKKKAIAAVIVCYINGCLWALFPAVGWGSYQLEGIRVRCAINWRSQRVADVSFTMSALILAWMVPLFVIVYSYAGIFLKLQTEQKTRFRQSLKQRSSRVKRDRKMAVTVLLMIGAFLISWTPYSVVTLIVTFGKVEYVPTTVKNISSTNCQDFNYLEPDYICRETQFISKSAVRTGSMCSDSNKIHIAEKALHVDTSDET</sequence>
<dbReference type="EMBL" id="CP111018">
    <property type="protein sequence ID" value="WAR10501.1"/>
    <property type="molecule type" value="Genomic_DNA"/>
</dbReference>